<organism evidence="2 3">
    <name type="scientific">Microbacterium dextranolyticum</name>
    <dbReference type="NCBI Taxonomy" id="36806"/>
    <lineage>
        <taxon>Bacteria</taxon>
        <taxon>Bacillati</taxon>
        <taxon>Actinomycetota</taxon>
        <taxon>Actinomycetes</taxon>
        <taxon>Micrococcales</taxon>
        <taxon>Microbacteriaceae</taxon>
        <taxon>Microbacterium</taxon>
    </lineage>
</organism>
<reference evidence="2" key="2">
    <citation type="submission" date="2023-01" db="EMBL/GenBank/DDBJ databases">
        <authorList>
            <person name="Sun Q."/>
            <person name="Evtushenko L."/>
        </authorList>
    </citation>
    <scope>NUCLEOTIDE SEQUENCE</scope>
    <source>
        <strain evidence="2">VKM Ac-1940</strain>
    </source>
</reference>
<protein>
    <submittedName>
        <fullName evidence="2">NAD(P)-dependent oxidoreductase</fullName>
    </submittedName>
</protein>
<dbReference type="PANTHER" id="PTHR47129">
    <property type="entry name" value="QUINONE OXIDOREDUCTASE 2"/>
    <property type="match status" value="1"/>
</dbReference>
<evidence type="ECO:0000313" key="2">
    <source>
        <dbReference type="EMBL" id="GLJ95023.1"/>
    </source>
</evidence>
<evidence type="ECO:0000259" key="1">
    <source>
        <dbReference type="Pfam" id="PF05368"/>
    </source>
</evidence>
<dbReference type="Pfam" id="PF05368">
    <property type="entry name" value="NmrA"/>
    <property type="match status" value="1"/>
</dbReference>
<dbReference type="InterPro" id="IPR052718">
    <property type="entry name" value="NmrA-type_oxidoreductase"/>
</dbReference>
<dbReference type="Gene3D" id="3.90.25.10">
    <property type="entry name" value="UDP-galactose 4-epimerase, domain 1"/>
    <property type="match status" value="1"/>
</dbReference>
<dbReference type="InterPro" id="IPR036291">
    <property type="entry name" value="NAD(P)-bd_dom_sf"/>
</dbReference>
<reference evidence="2" key="1">
    <citation type="journal article" date="2014" name="Int. J. Syst. Evol. Microbiol.">
        <title>Complete genome sequence of Corynebacterium casei LMG S-19264T (=DSM 44701T), isolated from a smear-ripened cheese.</title>
        <authorList>
            <consortium name="US DOE Joint Genome Institute (JGI-PGF)"/>
            <person name="Walter F."/>
            <person name="Albersmeier A."/>
            <person name="Kalinowski J."/>
            <person name="Ruckert C."/>
        </authorList>
    </citation>
    <scope>NUCLEOTIDE SEQUENCE</scope>
    <source>
        <strain evidence="2">VKM Ac-1940</strain>
    </source>
</reference>
<evidence type="ECO:0000313" key="3">
    <source>
        <dbReference type="Proteomes" id="UP001142291"/>
    </source>
</evidence>
<dbReference type="RefSeq" id="WP_204964477.1">
    <property type="nucleotide sequence ID" value="NZ_BAAAUR010000004.1"/>
</dbReference>
<dbReference type="EMBL" id="BSER01000007">
    <property type="protein sequence ID" value="GLJ95023.1"/>
    <property type="molecule type" value="Genomic_DNA"/>
</dbReference>
<dbReference type="Proteomes" id="UP001142291">
    <property type="component" value="Unassembled WGS sequence"/>
</dbReference>
<feature type="domain" description="NmrA-like" evidence="1">
    <location>
        <begin position="3"/>
        <end position="238"/>
    </location>
</feature>
<keyword evidence="3" id="KW-1185">Reference proteome</keyword>
<dbReference type="InterPro" id="IPR008030">
    <property type="entry name" value="NmrA-like"/>
</dbReference>
<dbReference type="SUPFAM" id="SSF51735">
    <property type="entry name" value="NAD(P)-binding Rossmann-fold domains"/>
    <property type="match status" value="1"/>
</dbReference>
<proteinExistence type="predicted"/>
<dbReference type="AlphaFoldDB" id="A0A9W6HM28"/>
<dbReference type="Gene3D" id="3.40.50.720">
    <property type="entry name" value="NAD(P)-binding Rossmann-like Domain"/>
    <property type="match status" value="1"/>
</dbReference>
<dbReference type="PANTHER" id="PTHR47129:SF1">
    <property type="entry name" value="NMRA-LIKE DOMAIN-CONTAINING PROTEIN"/>
    <property type="match status" value="1"/>
</dbReference>
<gene>
    <name evidence="2" type="ORF">GCM10017591_10850</name>
</gene>
<sequence length="312" mass="34293">MYVITGADGQLSGKIIENVLREVDGDQVVVTSPVPERIAPDRVERWSAAGVTIRKADYAEPDELARAFDGADIGFIISGMIVGEVRQQQHRNAIDAFAKVGVDRIVYSSFLGADAEETTQVVTVDHHATEEYIRASGLTWNVFRDNLYLENYLYAFGQIALDEGRWRTCAGDTQATLVAKDDCAAVAAALILGRGERNRGYDVTGRELVSVREICALVSERSGVPIVYDSMPEDDLYSYYDSLHIPRKATGDFSRSPYPWCSEDIVTNEAAIRDGVMSRFSGDVEALTGRAPKTIDDLSDAAAAQWRLPTAR</sequence>
<name>A0A9W6HM28_9MICO</name>
<accession>A0A9W6HM28</accession>
<comment type="caution">
    <text evidence="2">The sequence shown here is derived from an EMBL/GenBank/DDBJ whole genome shotgun (WGS) entry which is preliminary data.</text>
</comment>